<evidence type="ECO:0000313" key="2">
    <source>
        <dbReference type="Proteomes" id="UP001165122"/>
    </source>
</evidence>
<dbReference type="EMBL" id="BRXW01000886">
    <property type="protein sequence ID" value="GMH78430.1"/>
    <property type="molecule type" value="Genomic_DNA"/>
</dbReference>
<proteinExistence type="predicted"/>
<accession>A0A9W7B2L6</accession>
<gene>
    <name evidence="1" type="ORF">TrLO_g12834</name>
</gene>
<organism evidence="1 2">
    <name type="scientific">Triparma laevis f. longispina</name>
    <dbReference type="NCBI Taxonomy" id="1714387"/>
    <lineage>
        <taxon>Eukaryota</taxon>
        <taxon>Sar</taxon>
        <taxon>Stramenopiles</taxon>
        <taxon>Ochrophyta</taxon>
        <taxon>Bolidophyceae</taxon>
        <taxon>Parmales</taxon>
        <taxon>Triparmaceae</taxon>
        <taxon>Triparma</taxon>
    </lineage>
</organism>
<protein>
    <submittedName>
        <fullName evidence="1">Uncharacterized protein</fullName>
    </submittedName>
</protein>
<sequence>MKSLTRRIANLCKRGRMLSAWIPWMEFIAAAKNQEEKKRSSEFTVEAEKVVESKRRARQEIVIVRFKKKMSM</sequence>
<reference evidence="2" key="1">
    <citation type="journal article" date="2023" name="Commun. Biol.">
        <title>Genome analysis of Parmales, the sister group of diatoms, reveals the evolutionary specialization of diatoms from phago-mixotrophs to photoautotrophs.</title>
        <authorList>
            <person name="Ban H."/>
            <person name="Sato S."/>
            <person name="Yoshikawa S."/>
            <person name="Yamada K."/>
            <person name="Nakamura Y."/>
            <person name="Ichinomiya M."/>
            <person name="Sato N."/>
            <person name="Blanc-Mathieu R."/>
            <person name="Endo H."/>
            <person name="Kuwata A."/>
            <person name="Ogata H."/>
        </authorList>
    </citation>
    <scope>NUCLEOTIDE SEQUENCE [LARGE SCALE GENOMIC DNA]</scope>
    <source>
        <strain evidence="2">NIES 3700</strain>
    </source>
</reference>
<feature type="non-terminal residue" evidence="1">
    <location>
        <position position="72"/>
    </location>
</feature>
<dbReference type="AlphaFoldDB" id="A0A9W7B2L6"/>
<keyword evidence="2" id="KW-1185">Reference proteome</keyword>
<name>A0A9W7B2L6_9STRA</name>
<evidence type="ECO:0000313" key="1">
    <source>
        <dbReference type="EMBL" id="GMH78430.1"/>
    </source>
</evidence>
<comment type="caution">
    <text evidence="1">The sequence shown here is derived from an EMBL/GenBank/DDBJ whole genome shotgun (WGS) entry which is preliminary data.</text>
</comment>
<dbReference type="Proteomes" id="UP001165122">
    <property type="component" value="Unassembled WGS sequence"/>
</dbReference>